<feature type="compositionally biased region" description="Low complexity" evidence="1">
    <location>
        <begin position="431"/>
        <end position="447"/>
    </location>
</feature>
<sequence length="669" mass="68989">MNTDAEGYLLLTIPEAIVGQVFDGEKMELARGELCVECVTVPIPSEIGHQTANPFAVSPNDPLPTHDIWLILRIGDNFEHTLVPGNPLQPRSPPGGDGGPTYIIRNPDIPGAELDLTLEAPRSLNELEDLGTLESLFRQYGVLPQGSALDGVQSPSIGQPGSFGDSTFSFGVPAGQPPSYASTEGPGSSAYHDEKQSPAVGVVAGAAAGAAGMSAQLHGGGAEDLRGKLVLVDQTTGAVIGEMDHAPKMSESEAADVANQDPTRPVMIDFGPIVANTREVRVTRIAPEELNGWMLKGADLISRGVLGASGAASGAMLRSAERYRAKAVPRPEPVRMGAVTGSLKTVHSATSAGARVTGKTVHMINNTVERLVTKKQKGGPVYAAPQPGTAGPTGYVQQKSTFQQIKDAAVPAASSAYGWAKTQAQQRGYMSGTPGASASAPGADNGAPPLPPRFDEKPGSTPGLGAGPPLPPRQPSPSSGNYEKQGATYSTATHGAAPGVPHSGTPAVSQGYYADEKAAYGAPLSPAGSTPGSGHVTPSGKRKKRPLLNRTILAADVILSSFEAAANELVTSGTHAASTAVGARYGQDAGAAVAYSGASVRNAVLVYVDVRGVGRRSILKATAKGFYKARMKNGEQVRFEPIGADQSKPAYKNDEGYVVVGVPVVPEKK</sequence>
<dbReference type="RefSeq" id="XP_060459643.1">
    <property type="nucleotide sequence ID" value="XM_060603339.1"/>
</dbReference>
<dbReference type="AlphaFoldDB" id="A0AA48L9L3"/>
<feature type="domain" description="Senescence" evidence="2">
    <location>
        <begin position="293"/>
        <end position="376"/>
    </location>
</feature>
<dbReference type="GO" id="GO:0005886">
    <property type="term" value="C:plasma membrane"/>
    <property type="evidence" value="ECO:0007669"/>
    <property type="project" value="TreeGrafter"/>
</dbReference>
<reference evidence="3" key="1">
    <citation type="journal article" date="2023" name="BMC Genomics">
        <title>Chromosome-level genome assemblies of Cutaneotrichosporon spp. (Trichosporonales, Basidiomycota) reveal imbalanced evolution between nucleotide sequences and chromosome synteny.</title>
        <authorList>
            <person name="Kobayashi Y."/>
            <person name="Kayamori A."/>
            <person name="Aoki K."/>
            <person name="Shiwa Y."/>
            <person name="Matsutani M."/>
            <person name="Fujita N."/>
            <person name="Sugita T."/>
            <person name="Iwasaki W."/>
            <person name="Tanaka N."/>
            <person name="Takashima M."/>
        </authorList>
    </citation>
    <scope>NUCLEOTIDE SEQUENCE</scope>
    <source>
        <strain evidence="3">HIS019</strain>
    </source>
</reference>
<dbReference type="PANTHER" id="PTHR21068">
    <property type="entry name" value="SPARTIN"/>
    <property type="match status" value="1"/>
</dbReference>
<gene>
    <name evidence="3" type="ORF">CcaverHIS019_0608370</name>
</gene>
<feature type="region of interest" description="Disordered" evidence="1">
    <location>
        <begin position="151"/>
        <end position="194"/>
    </location>
</feature>
<feature type="region of interest" description="Disordered" evidence="1">
    <location>
        <begin position="523"/>
        <end position="543"/>
    </location>
</feature>
<evidence type="ECO:0000256" key="1">
    <source>
        <dbReference type="SAM" id="MobiDB-lite"/>
    </source>
</evidence>
<feature type="region of interest" description="Disordered" evidence="1">
    <location>
        <begin position="428"/>
        <end position="486"/>
    </location>
</feature>
<proteinExistence type="predicted"/>
<protein>
    <recommendedName>
        <fullName evidence="2">Senescence domain-containing protein</fullName>
    </recommendedName>
</protein>
<evidence type="ECO:0000259" key="2">
    <source>
        <dbReference type="Pfam" id="PF06911"/>
    </source>
</evidence>
<organism evidence="3 4">
    <name type="scientific">Cutaneotrichosporon cavernicola</name>
    <dbReference type="NCBI Taxonomy" id="279322"/>
    <lineage>
        <taxon>Eukaryota</taxon>
        <taxon>Fungi</taxon>
        <taxon>Dikarya</taxon>
        <taxon>Basidiomycota</taxon>
        <taxon>Agaricomycotina</taxon>
        <taxon>Tremellomycetes</taxon>
        <taxon>Trichosporonales</taxon>
        <taxon>Trichosporonaceae</taxon>
        <taxon>Cutaneotrichosporon</taxon>
    </lineage>
</organism>
<feature type="domain" description="Senescence" evidence="2">
    <location>
        <begin position="532"/>
        <end position="624"/>
    </location>
</feature>
<evidence type="ECO:0000313" key="4">
    <source>
        <dbReference type="Proteomes" id="UP001233271"/>
    </source>
</evidence>
<dbReference type="Pfam" id="PF06911">
    <property type="entry name" value="Senescence"/>
    <property type="match status" value="2"/>
</dbReference>
<feature type="compositionally biased region" description="Polar residues" evidence="1">
    <location>
        <begin position="153"/>
        <end position="169"/>
    </location>
</feature>
<dbReference type="InterPro" id="IPR045036">
    <property type="entry name" value="Spartin-like"/>
</dbReference>
<dbReference type="GeneID" id="85498248"/>
<keyword evidence="4" id="KW-1185">Reference proteome</keyword>
<dbReference type="EMBL" id="AP028217">
    <property type="protein sequence ID" value="BEI94378.1"/>
    <property type="molecule type" value="Genomic_DNA"/>
</dbReference>
<dbReference type="PANTHER" id="PTHR21068:SF43">
    <property type="entry name" value="SPARTIN"/>
    <property type="match status" value="1"/>
</dbReference>
<dbReference type="GO" id="GO:0051301">
    <property type="term" value="P:cell division"/>
    <property type="evidence" value="ECO:0007669"/>
    <property type="project" value="TreeGrafter"/>
</dbReference>
<evidence type="ECO:0000313" key="3">
    <source>
        <dbReference type="EMBL" id="BEI94378.1"/>
    </source>
</evidence>
<dbReference type="InterPro" id="IPR009686">
    <property type="entry name" value="Senescence/spartin_C"/>
</dbReference>
<feature type="region of interest" description="Disordered" evidence="1">
    <location>
        <begin position="376"/>
        <end position="395"/>
    </location>
</feature>
<dbReference type="KEGG" id="ccac:CcaHIS019_0608370"/>
<name>A0AA48L9L3_9TREE</name>
<accession>A0AA48L9L3</accession>
<dbReference type="Proteomes" id="UP001233271">
    <property type="component" value="Chromosome 6"/>
</dbReference>